<keyword evidence="3" id="KW-1185">Reference proteome</keyword>
<keyword evidence="1" id="KW-0472">Membrane</keyword>
<keyword evidence="1" id="KW-0812">Transmembrane</keyword>
<evidence type="ECO:0000313" key="3">
    <source>
        <dbReference type="Proteomes" id="UP000307380"/>
    </source>
</evidence>
<keyword evidence="1" id="KW-1133">Transmembrane helix</keyword>
<evidence type="ECO:0000256" key="1">
    <source>
        <dbReference type="SAM" id="Phobius"/>
    </source>
</evidence>
<dbReference type="Proteomes" id="UP000307380">
    <property type="component" value="Unassembled WGS sequence"/>
</dbReference>
<comment type="caution">
    <text evidence="2">The sequence shown here is derived from an EMBL/GenBank/DDBJ whole genome shotgun (WGS) entry which is preliminary data.</text>
</comment>
<dbReference type="RefSeq" id="WP_136424744.1">
    <property type="nucleotide sequence ID" value="NZ_SSSN01000009.1"/>
</dbReference>
<feature type="transmembrane region" description="Helical" evidence="1">
    <location>
        <begin position="12"/>
        <end position="34"/>
    </location>
</feature>
<organism evidence="2 3">
    <name type="scientific">Orlajensenia flava</name>
    <dbReference type="NCBI Taxonomy" id="2565934"/>
    <lineage>
        <taxon>Bacteria</taxon>
        <taxon>Bacillati</taxon>
        <taxon>Actinomycetota</taxon>
        <taxon>Actinomycetes</taxon>
        <taxon>Micrococcales</taxon>
        <taxon>Microbacteriaceae</taxon>
        <taxon>Orlajensenia</taxon>
    </lineage>
</organism>
<protein>
    <submittedName>
        <fullName evidence="2">Uncharacterized protein</fullName>
    </submittedName>
</protein>
<gene>
    <name evidence="2" type="ORF">E6C70_11755</name>
</gene>
<dbReference type="EMBL" id="SSSN01000009">
    <property type="protein sequence ID" value="THG32443.1"/>
    <property type="molecule type" value="Genomic_DNA"/>
</dbReference>
<dbReference type="OrthoDB" id="5084296at2"/>
<name>A0A4S4FPE2_9MICO</name>
<reference evidence="2 3" key="1">
    <citation type="submission" date="2019-04" db="EMBL/GenBank/DDBJ databases">
        <authorList>
            <person name="Jiang L."/>
        </authorList>
    </citation>
    <scope>NUCLEOTIDE SEQUENCE [LARGE SCALE GENOMIC DNA]</scope>
    <source>
        <strain evidence="2 3">YIM 131861</strain>
    </source>
</reference>
<proteinExistence type="predicted"/>
<evidence type="ECO:0000313" key="2">
    <source>
        <dbReference type="EMBL" id="THG32443.1"/>
    </source>
</evidence>
<dbReference type="AlphaFoldDB" id="A0A4S4FPE2"/>
<feature type="transmembrane region" description="Helical" evidence="1">
    <location>
        <begin position="68"/>
        <end position="89"/>
    </location>
</feature>
<accession>A0A4S4FPE2</accession>
<sequence length="98" mass="10274">MGENSVSRDRNASASGILFGLAGFAAVVGVWLAVRWLAQSTLIGANRAAFAARPEIENWADPVAGTQWSAILIASVITLVALAVVGLIARLRRSSAQR</sequence>